<dbReference type="InterPro" id="IPR001207">
    <property type="entry name" value="Transposase_mutator"/>
</dbReference>
<comment type="function">
    <text evidence="1 6">Required for the transposition of the insertion element.</text>
</comment>
<evidence type="ECO:0000313" key="7">
    <source>
        <dbReference type="EMBL" id="VYT06395.1"/>
    </source>
</evidence>
<keyword evidence="4 6" id="KW-0238">DNA-binding</keyword>
<name>A0A6N2TLC0_BLAHA</name>
<sequence length="414" mass="47479">MANRKKEIYKPKPMTEGKRNIIQGLLQEYDIETADDIQDALKDLLSGTIQEMLEAEMDDHLGYDKYGRSSEPNYRNGTKSKGVRSKYGEFTVDVPQDRQSSFEPQVVPKRKKDISAIDDKIISMYAKGMTTRQISEIIEDIYGFEVSEGMVSDITDKLLPKIEEWQNRPLSSVYPIVFIDAVHFSVRDDGIIRKLAAYVVLGINEDGKKEVLTIVIGENESSKYWLSVLNSLKNRGVKDILILCSDGLTGIKEAITAAFPATEQQRCIVHMVRNTLKYVANKDMKAFAKDLKTIYTAADENSAYTQLENVKQKWEGQYPNAMKRWYDNWDAITPIFKFSKETRTAFYTTNAIESLNSSYRRLNRQRSVFPSSQALLKALYLATFEIAKKWTMPIRNWGKVRGELAIMYPDRMPE</sequence>
<gene>
    <name evidence="7" type="ORF">BHLFYP23_00002</name>
</gene>
<evidence type="ECO:0000256" key="3">
    <source>
        <dbReference type="ARBA" id="ARBA00022578"/>
    </source>
</evidence>
<evidence type="ECO:0000256" key="4">
    <source>
        <dbReference type="ARBA" id="ARBA00023125"/>
    </source>
</evidence>
<dbReference type="PANTHER" id="PTHR33217:SF8">
    <property type="entry name" value="MUTATOR FAMILY TRANSPOSASE"/>
    <property type="match status" value="1"/>
</dbReference>
<keyword evidence="6" id="KW-0814">Transposable element</keyword>
<dbReference type="GO" id="GO:0003677">
    <property type="term" value="F:DNA binding"/>
    <property type="evidence" value="ECO:0007669"/>
    <property type="project" value="UniProtKB-UniRule"/>
</dbReference>
<evidence type="ECO:0000256" key="6">
    <source>
        <dbReference type="RuleBase" id="RU365089"/>
    </source>
</evidence>
<dbReference type="EMBL" id="CACRSY010000012">
    <property type="protein sequence ID" value="VYT06395.1"/>
    <property type="molecule type" value="Genomic_DNA"/>
</dbReference>
<comment type="similarity">
    <text evidence="2 6">Belongs to the transposase mutator family.</text>
</comment>
<keyword evidence="5 6" id="KW-0233">DNA recombination</keyword>
<dbReference type="GO" id="GO:0006313">
    <property type="term" value="P:DNA transposition"/>
    <property type="evidence" value="ECO:0007669"/>
    <property type="project" value="UniProtKB-UniRule"/>
</dbReference>
<organism evidence="7">
    <name type="scientific">Blautia hansenii</name>
    <name type="common">Ruminococcus hansenii</name>
    <dbReference type="NCBI Taxonomy" id="1322"/>
    <lineage>
        <taxon>Bacteria</taxon>
        <taxon>Bacillati</taxon>
        <taxon>Bacillota</taxon>
        <taxon>Clostridia</taxon>
        <taxon>Lachnospirales</taxon>
        <taxon>Lachnospiraceae</taxon>
        <taxon>Blautia</taxon>
    </lineage>
</organism>
<evidence type="ECO:0000256" key="2">
    <source>
        <dbReference type="ARBA" id="ARBA00010961"/>
    </source>
</evidence>
<dbReference type="NCBIfam" id="NF033543">
    <property type="entry name" value="transpos_IS256"/>
    <property type="match status" value="1"/>
</dbReference>
<dbReference type="PANTHER" id="PTHR33217">
    <property type="entry name" value="TRANSPOSASE FOR INSERTION SEQUENCE ELEMENT IS1081"/>
    <property type="match status" value="1"/>
</dbReference>
<accession>A0A6N2TLC0</accession>
<dbReference type="GO" id="GO:0004803">
    <property type="term" value="F:transposase activity"/>
    <property type="evidence" value="ECO:0007669"/>
    <property type="project" value="UniProtKB-UniRule"/>
</dbReference>
<proteinExistence type="inferred from homology"/>
<dbReference type="AlphaFoldDB" id="A0A6N2TLC0"/>
<evidence type="ECO:0000256" key="1">
    <source>
        <dbReference type="ARBA" id="ARBA00002190"/>
    </source>
</evidence>
<evidence type="ECO:0000256" key="5">
    <source>
        <dbReference type="ARBA" id="ARBA00023172"/>
    </source>
</evidence>
<reference evidence="7" key="1">
    <citation type="submission" date="2019-11" db="EMBL/GenBank/DDBJ databases">
        <authorList>
            <person name="Feng L."/>
        </authorList>
    </citation>
    <scope>NUCLEOTIDE SEQUENCE</scope>
    <source>
        <strain evidence="7">BhanseniiLFYP23</strain>
    </source>
</reference>
<keyword evidence="3 6" id="KW-0815">Transposition</keyword>
<protein>
    <recommendedName>
        <fullName evidence="6">Mutator family transposase</fullName>
    </recommendedName>
</protein>
<dbReference type="Pfam" id="PF00872">
    <property type="entry name" value="Transposase_mut"/>
    <property type="match status" value="1"/>
</dbReference>
<dbReference type="PROSITE" id="PS01007">
    <property type="entry name" value="TRANSPOSASE_MUTATOR"/>
    <property type="match status" value="1"/>
</dbReference>